<sequence length="114" mass="12522">MAISLLLSVLVFIGEVLFEKTNLLQGSEAFMQDLRGNAIVYIAQDPLSSLNPLHKIGKQMSEAYFCTAKTLLKQEVLNAMKQVQLAETNAKGCVSLWALLTHPNCSFAMNLPPP</sequence>
<keyword evidence="5" id="KW-0997">Cell inner membrane</keyword>
<keyword evidence="8" id="KW-0547">Nucleotide-binding</keyword>
<dbReference type="Proteomes" id="UP000000775">
    <property type="component" value="Chromosome"/>
</dbReference>
<keyword evidence="7" id="KW-0472">Membrane</keyword>
<gene>
    <name evidence="8" type="primary">oppD fragment 1</name>
    <name evidence="8" type="ordered locus">Hac_1362</name>
</gene>
<evidence type="ECO:0000313" key="9">
    <source>
        <dbReference type="Proteomes" id="UP000000775"/>
    </source>
</evidence>
<dbReference type="PANTHER" id="PTHR43297:SF14">
    <property type="entry name" value="ATPASE AAA-TYPE CORE DOMAIN-CONTAINING PROTEIN"/>
    <property type="match status" value="1"/>
</dbReference>
<evidence type="ECO:0000256" key="2">
    <source>
        <dbReference type="ARBA" id="ARBA00005417"/>
    </source>
</evidence>
<proteinExistence type="inferred from homology"/>
<keyword evidence="6" id="KW-1278">Translocase</keyword>
<evidence type="ECO:0000313" key="8">
    <source>
        <dbReference type="EMBL" id="CAK00099.1"/>
    </source>
</evidence>
<evidence type="ECO:0000256" key="1">
    <source>
        <dbReference type="ARBA" id="ARBA00004370"/>
    </source>
</evidence>
<dbReference type="STRING" id="382638.Hac_1362"/>
<keyword evidence="3" id="KW-0813">Transport</keyword>
<dbReference type="AlphaFoldDB" id="Q17W77"/>
<dbReference type="KEGG" id="hac:Hac_1362"/>
<evidence type="ECO:0000256" key="6">
    <source>
        <dbReference type="ARBA" id="ARBA00022967"/>
    </source>
</evidence>
<dbReference type="PANTHER" id="PTHR43297">
    <property type="entry name" value="OLIGOPEPTIDE TRANSPORT ATP-BINDING PROTEIN APPD"/>
    <property type="match status" value="1"/>
</dbReference>
<evidence type="ECO:0000256" key="7">
    <source>
        <dbReference type="ARBA" id="ARBA00023136"/>
    </source>
</evidence>
<evidence type="ECO:0000256" key="4">
    <source>
        <dbReference type="ARBA" id="ARBA00022475"/>
    </source>
</evidence>
<reference evidence="8 9" key="1">
    <citation type="journal article" date="2006" name="PLoS Genet.">
        <title>Who ate whom? Adaptive Helicobacter genomic changes that accompanied a host jump from early humans to large felines.</title>
        <authorList>
            <person name="Eppinger M."/>
            <person name="Baar C."/>
            <person name="Linz B."/>
            <person name="Raddatz G."/>
            <person name="Lanz C."/>
            <person name="Keller H."/>
            <person name="Morelli G."/>
            <person name="Gressmann H."/>
            <person name="Achtman M."/>
            <person name="Schuster S.C."/>
        </authorList>
    </citation>
    <scope>NUCLEOTIDE SEQUENCE [LARGE SCALE GENOMIC DNA]</scope>
    <source>
        <strain evidence="8 9">Sheeba</strain>
    </source>
</reference>
<keyword evidence="9" id="KW-1185">Reference proteome</keyword>
<organism evidence="8 9">
    <name type="scientific">Helicobacter acinonychis (strain Sheeba)</name>
    <dbReference type="NCBI Taxonomy" id="382638"/>
    <lineage>
        <taxon>Bacteria</taxon>
        <taxon>Pseudomonadati</taxon>
        <taxon>Campylobacterota</taxon>
        <taxon>Epsilonproteobacteria</taxon>
        <taxon>Campylobacterales</taxon>
        <taxon>Helicobacteraceae</taxon>
        <taxon>Helicobacter</taxon>
    </lineage>
</organism>
<keyword evidence="4" id="KW-1003">Cell membrane</keyword>
<comment type="similarity">
    <text evidence="2">Belongs to the ABC transporter superfamily.</text>
</comment>
<name>Q17W77_HELAH</name>
<dbReference type="HOGENOM" id="CLU_2117619_0_0_7"/>
<comment type="subcellular location">
    <subcellularLocation>
        <location evidence="1">Membrane</location>
    </subcellularLocation>
</comment>
<evidence type="ECO:0000256" key="5">
    <source>
        <dbReference type="ARBA" id="ARBA00022519"/>
    </source>
</evidence>
<accession>Q17W77</accession>
<dbReference type="InterPro" id="IPR050388">
    <property type="entry name" value="ABC_Ni/Peptide_Import"/>
</dbReference>
<evidence type="ECO:0000256" key="3">
    <source>
        <dbReference type="ARBA" id="ARBA00022448"/>
    </source>
</evidence>
<keyword evidence="8" id="KW-0067">ATP-binding</keyword>
<dbReference type="eggNOG" id="COG4172">
    <property type="taxonomic scope" value="Bacteria"/>
</dbReference>
<dbReference type="GO" id="GO:0005524">
    <property type="term" value="F:ATP binding"/>
    <property type="evidence" value="ECO:0007669"/>
    <property type="project" value="UniProtKB-KW"/>
</dbReference>
<dbReference type="GO" id="GO:0016020">
    <property type="term" value="C:membrane"/>
    <property type="evidence" value="ECO:0007669"/>
    <property type="project" value="UniProtKB-SubCell"/>
</dbReference>
<protein>
    <submittedName>
        <fullName evidence="8">ABC-type oligopeptide transport, ATP-binding component oppD 1</fullName>
    </submittedName>
</protein>
<dbReference type="EMBL" id="AM260522">
    <property type="protein sequence ID" value="CAK00099.1"/>
    <property type="molecule type" value="Genomic_DNA"/>
</dbReference>